<keyword evidence="1" id="KW-0472">Membrane</keyword>
<accession>A0A172X0P9</accession>
<dbReference type="RefSeq" id="WP_130933746.1">
    <property type="nucleotide sequence ID" value="NZ_SDAR01000010.1"/>
</dbReference>
<protein>
    <submittedName>
        <fullName evidence="2">Uncharacterized protein</fullName>
    </submittedName>
</protein>
<keyword evidence="1" id="KW-0812">Transmembrane</keyword>
<feature type="transmembrane region" description="Helical" evidence="1">
    <location>
        <begin position="182"/>
        <end position="214"/>
    </location>
</feature>
<name>A0A172X0P9_HAFAL</name>
<feature type="transmembrane region" description="Helical" evidence="1">
    <location>
        <begin position="110"/>
        <end position="131"/>
    </location>
</feature>
<feature type="transmembrane region" description="Helical" evidence="1">
    <location>
        <begin position="41"/>
        <end position="60"/>
    </location>
</feature>
<proteinExistence type="predicted"/>
<feature type="transmembrane region" description="Helical" evidence="1">
    <location>
        <begin position="226"/>
        <end position="245"/>
    </location>
</feature>
<feature type="transmembrane region" description="Helical" evidence="1">
    <location>
        <begin position="293"/>
        <end position="315"/>
    </location>
</feature>
<evidence type="ECO:0000313" key="2">
    <source>
        <dbReference type="EMBL" id="ANF30207.1"/>
    </source>
</evidence>
<reference evidence="2" key="1">
    <citation type="journal article" date="2016" name="PLoS ONE">
        <title>Genetic Diversity of O-Antigens in Hafnia alvei and the Development of a Suspension Array for Serotype Detection.</title>
        <authorList>
            <person name="Duan Z."/>
            <person name="Niedziela T."/>
            <person name="Lugowski C."/>
            <person name="Cao B."/>
            <person name="Wang T."/>
            <person name="Xu L."/>
            <person name="Yang B."/>
            <person name="Liu B."/>
            <person name="Wang L."/>
        </authorList>
    </citation>
    <scope>NUCLEOTIDE SEQUENCE</scope>
    <source>
        <strain evidence="2">PCM1224</strain>
    </source>
</reference>
<organism evidence="2">
    <name type="scientific">Hafnia alvei</name>
    <dbReference type="NCBI Taxonomy" id="569"/>
    <lineage>
        <taxon>Bacteria</taxon>
        <taxon>Pseudomonadati</taxon>
        <taxon>Pseudomonadota</taxon>
        <taxon>Gammaproteobacteria</taxon>
        <taxon>Enterobacterales</taxon>
        <taxon>Hafniaceae</taxon>
        <taxon>Hafnia</taxon>
    </lineage>
</organism>
<keyword evidence="1" id="KW-1133">Transmembrane helix</keyword>
<dbReference type="EMBL" id="KX117097">
    <property type="protein sequence ID" value="ANF30207.1"/>
    <property type="molecule type" value="Genomic_DNA"/>
</dbReference>
<feature type="transmembrane region" description="Helical" evidence="1">
    <location>
        <begin position="67"/>
        <end position="90"/>
    </location>
</feature>
<feature type="transmembrane region" description="Helical" evidence="1">
    <location>
        <begin position="12"/>
        <end position="29"/>
    </location>
</feature>
<feature type="transmembrane region" description="Helical" evidence="1">
    <location>
        <begin position="327"/>
        <end position="357"/>
    </location>
</feature>
<feature type="transmembrane region" description="Helical" evidence="1">
    <location>
        <begin position="152"/>
        <end position="170"/>
    </location>
</feature>
<evidence type="ECO:0000256" key="1">
    <source>
        <dbReference type="SAM" id="Phobius"/>
    </source>
</evidence>
<sequence>MGQVFRTERQLILCAYMLTFLFYLKYLLQGWSGKNELIIEQVGYVILMVGVLFSGIAFLLASNKEKLSFIILLIIFCLAIFLYGNKYYFWCLSAYPLVIFYSRLNDEKTISVLLASILSAWLIFIPFQLLFSTNFFFHDDRYIRLSLGFENPNTFAVLLFVVYSLILAFLDRRRDVFGGAGYIIASLIILPLVYLTMSRTFLLTSLLLCAYFPFRQIRLLKIHAKFATIILILIACFQFYLVSGYGTHNPASYAFDSLFSGRVRLSYQMYASLGFPGLFLGSDISDYLPIDFFFPNLLFSSGWFFSFFYIIFYIYILSNLKCKTNFISFLCLIMIMLSLAENVFNIPIINYTIFFLYKSREIKRLYMK</sequence>
<dbReference type="AlphaFoldDB" id="A0A172X0P9"/>
<feature type="transmembrane region" description="Helical" evidence="1">
    <location>
        <begin position="265"/>
        <end position="281"/>
    </location>
</feature>